<accession>A0A1W1XYV7</accession>
<sequence>QPDAPQPGGPAEASSGVSMSGSGVLGSGVPGGVSGQTDSSRAGVSTPESAGGQPVATALQTGTSAPQSGGPAGSSVESGILTGAGAAGLVAGSQSMASASQGEIPQTGAAIPGDVGRISSTDGQHEIYEFASSGSGDVQTRTIYLKTPTETEDLVKIVPQPESSGPELATGGQVEMPQSEGPAEGDVESGMPVGAGVTGLGMARLMGEASAPEPDVAPQPQPEAPASQPATGGQVEASAPQPETPQSEGPAEGGVESGMSAGAGMAGLGMARLMGEASAPEPDVAQPQPEAPVPEPATSGQVEASAPQPEMLQPEGPAEGDAESGMSAGAGIAGLGMARLMSEGMSEASAPEPDVAPQ</sequence>
<feature type="region of interest" description="Disordered" evidence="1">
    <location>
        <begin position="92"/>
        <end position="120"/>
    </location>
</feature>
<feature type="non-terminal residue" evidence="2">
    <location>
        <position position="1"/>
    </location>
</feature>
<feature type="non-terminal residue" evidence="2">
    <location>
        <position position="358"/>
    </location>
</feature>
<feature type="compositionally biased region" description="Gly residues" evidence="1">
    <location>
        <begin position="23"/>
        <end position="34"/>
    </location>
</feature>
<feature type="region of interest" description="Disordered" evidence="1">
    <location>
        <begin position="157"/>
        <end position="331"/>
    </location>
</feature>
<proteinExistence type="predicted"/>
<feature type="compositionally biased region" description="Low complexity" evidence="1">
    <location>
        <begin position="257"/>
        <end position="288"/>
    </location>
</feature>
<protein>
    <submittedName>
        <fullName evidence="2">Uncharacterized protein</fullName>
    </submittedName>
</protein>
<feature type="compositionally biased region" description="Low complexity" evidence="1">
    <location>
        <begin position="62"/>
        <end position="75"/>
    </location>
</feature>
<dbReference type="EMBL" id="FWXF01000058">
    <property type="protein sequence ID" value="SMC29055.1"/>
    <property type="molecule type" value="Genomic_DNA"/>
</dbReference>
<feature type="region of interest" description="Disordered" evidence="1">
    <location>
        <begin position="1"/>
        <end position="79"/>
    </location>
</feature>
<organism evidence="2 3">
    <name type="scientific">Desulfacinum hydrothermale DSM 13146</name>
    <dbReference type="NCBI Taxonomy" id="1121390"/>
    <lineage>
        <taxon>Bacteria</taxon>
        <taxon>Pseudomonadati</taxon>
        <taxon>Thermodesulfobacteriota</taxon>
        <taxon>Syntrophobacteria</taxon>
        <taxon>Syntrophobacterales</taxon>
        <taxon>Syntrophobacteraceae</taxon>
        <taxon>Desulfacinum</taxon>
    </lineage>
</organism>
<feature type="compositionally biased region" description="Polar residues" evidence="1">
    <location>
        <begin position="36"/>
        <end position="48"/>
    </location>
</feature>
<dbReference type="Proteomes" id="UP000192783">
    <property type="component" value="Unassembled WGS sequence"/>
</dbReference>
<evidence type="ECO:0000313" key="3">
    <source>
        <dbReference type="Proteomes" id="UP000192783"/>
    </source>
</evidence>
<gene>
    <name evidence="2" type="ORF">SAMN02746041_03337</name>
</gene>
<evidence type="ECO:0000313" key="2">
    <source>
        <dbReference type="EMBL" id="SMC29055.1"/>
    </source>
</evidence>
<reference evidence="2 3" key="1">
    <citation type="submission" date="2017-04" db="EMBL/GenBank/DDBJ databases">
        <authorList>
            <person name="Afonso C.L."/>
            <person name="Miller P.J."/>
            <person name="Scott M.A."/>
            <person name="Spackman E."/>
            <person name="Goraichik I."/>
            <person name="Dimitrov K.M."/>
            <person name="Suarez D.L."/>
            <person name="Swayne D.E."/>
        </authorList>
    </citation>
    <scope>NUCLEOTIDE SEQUENCE [LARGE SCALE GENOMIC DNA]</scope>
    <source>
        <strain evidence="2 3">DSM 13146</strain>
    </source>
</reference>
<keyword evidence="3" id="KW-1185">Reference proteome</keyword>
<dbReference type="AlphaFoldDB" id="A0A1W1XYV7"/>
<feature type="compositionally biased region" description="Low complexity" evidence="1">
    <location>
        <begin position="92"/>
        <end position="102"/>
    </location>
</feature>
<name>A0A1W1XYV7_9BACT</name>
<evidence type="ECO:0000256" key="1">
    <source>
        <dbReference type="SAM" id="MobiDB-lite"/>
    </source>
</evidence>